<dbReference type="PANTHER" id="PTHR47053">
    <property type="entry name" value="MUREIN DD-ENDOPEPTIDASE MEPH-RELATED"/>
    <property type="match status" value="1"/>
</dbReference>
<evidence type="ECO:0000259" key="5">
    <source>
        <dbReference type="PROSITE" id="PS51781"/>
    </source>
</evidence>
<dbReference type="Gene3D" id="2.30.30.40">
    <property type="entry name" value="SH3 Domains"/>
    <property type="match status" value="2"/>
</dbReference>
<dbReference type="Pfam" id="PF18348">
    <property type="entry name" value="SH3_16"/>
    <property type="match status" value="1"/>
</dbReference>
<dbReference type="PANTHER" id="PTHR47053:SF1">
    <property type="entry name" value="MUREIN DD-ENDOPEPTIDASE MEPH-RELATED"/>
    <property type="match status" value="1"/>
</dbReference>
<protein>
    <submittedName>
        <fullName evidence="7">Uncharacterized protein</fullName>
    </submittedName>
</protein>
<dbReference type="InterPro" id="IPR051202">
    <property type="entry name" value="Peptidase_C40"/>
</dbReference>
<organism evidence="7 8">
    <name type="scientific">candidate division WOR-3 bacterium JGI_Cruoil_03_44_89</name>
    <dbReference type="NCBI Taxonomy" id="1973748"/>
    <lineage>
        <taxon>Bacteria</taxon>
        <taxon>Bacteria division WOR-3</taxon>
    </lineage>
</organism>
<dbReference type="Pfam" id="PF00877">
    <property type="entry name" value="NLPC_P60"/>
    <property type="match status" value="1"/>
</dbReference>
<keyword evidence="4" id="KW-0788">Thiol protease</keyword>
<accession>A0A235BYU0</accession>
<evidence type="ECO:0000313" key="8">
    <source>
        <dbReference type="Proteomes" id="UP000215215"/>
    </source>
</evidence>
<dbReference type="Proteomes" id="UP000215215">
    <property type="component" value="Unassembled WGS sequence"/>
</dbReference>
<comment type="similarity">
    <text evidence="1">Belongs to the peptidase C40 family.</text>
</comment>
<keyword evidence="2" id="KW-0645">Protease</keyword>
<dbReference type="PROSITE" id="PS51935">
    <property type="entry name" value="NLPC_P60"/>
    <property type="match status" value="1"/>
</dbReference>
<evidence type="ECO:0000256" key="2">
    <source>
        <dbReference type="ARBA" id="ARBA00022670"/>
    </source>
</evidence>
<proteinExistence type="inferred from homology"/>
<gene>
    <name evidence="7" type="ORF">CH333_01045</name>
</gene>
<name>A0A235BYU0_UNCW3</name>
<evidence type="ECO:0000256" key="1">
    <source>
        <dbReference type="ARBA" id="ARBA00007074"/>
    </source>
</evidence>
<reference evidence="7 8" key="1">
    <citation type="submission" date="2017-07" db="EMBL/GenBank/DDBJ databases">
        <title>Recovery of genomes from metagenomes via a dereplication, aggregation, and scoring strategy.</title>
        <authorList>
            <person name="Sieber C.M."/>
            <person name="Probst A.J."/>
            <person name="Sharrar A."/>
            <person name="Thomas B.C."/>
            <person name="Hess M."/>
            <person name="Tringe S.G."/>
            <person name="Banfield J.F."/>
        </authorList>
    </citation>
    <scope>NUCLEOTIDE SEQUENCE [LARGE SCALE GENOMIC DNA]</scope>
    <source>
        <strain evidence="7">JGI_Cruoil_03_44_89</strain>
    </source>
</reference>
<dbReference type="InterPro" id="IPR038765">
    <property type="entry name" value="Papain-like_cys_pep_sf"/>
</dbReference>
<feature type="domain" description="SH3b" evidence="5">
    <location>
        <begin position="1"/>
        <end position="62"/>
    </location>
</feature>
<evidence type="ECO:0000256" key="4">
    <source>
        <dbReference type="ARBA" id="ARBA00022807"/>
    </source>
</evidence>
<dbReference type="InterPro" id="IPR003646">
    <property type="entry name" value="SH3-like_bac-type"/>
</dbReference>
<keyword evidence="3" id="KW-0378">Hydrolase</keyword>
<dbReference type="InterPro" id="IPR000064">
    <property type="entry name" value="NLP_P60_dom"/>
</dbReference>
<dbReference type="PROSITE" id="PS51781">
    <property type="entry name" value="SH3B"/>
    <property type="match status" value="1"/>
</dbReference>
<dbReference type="Gene3D" id="3.90.1720.10">
    <property type="entry name" value="endopeptidase domain like (from Nostoc punctiforme)"/>
    <property type="match status" value="1"/>
</dbReference>
<dbReference type="Pfam" id="PF08239">
    <property type="entry name" value="SH3_3"/>
    <property type="match status" value="1"/>
</dbReference>
<feature type="domain" description="NlpC/P60" evidence="6">
    <location>
        <begin position="135"/>
        <end position="247"/>
    </location>
</feature>
<comment type="caution">
    <text evidence="7">The sequence shown here is derived from an EMBL/GenBank/DDBJ whole genome shotgun (WGS) entry which is preliminary data.</text>
</comment>
<dbReference type="GO" id="GO:0008234">
    <property type="term" value="F:cysteine-type peptidase activity"/>
    <property type="evidence" value="ECO:0007669"/>
    <property type="project" value="UniProtKB-KW"/>
</dbReference>
<dbReference type="EMBL" id="NOZQ01000021">
    <property type="protein sequence ID" value="OYD17382.1"/>
    <property type="molecule type" value="Genomic_DNA"/>
</dbReference>
<dbReference type="InterPro" id="IPR041382">
    <property type="entry name" value="SH3_16"/>
</dbReference>
<dbReference type="AlphaFoldDB" id="A0A235BYU0"/>
<dbReference type="SUPFAM" id="SSF54001">
    <property type="entry name" value="Cysteine proteinases"/>
    <property type="match status" value="1"/>
</dbReference>
<evidence type="ECO:0000256" key="3">
    <source>
        <dbReference type="ARBA" id="ARBA00022801"/>
    </source>
</evidence>
<dbReference type="GO" id="GO:0006508">
    <property type="term" value="P:proteolysis"/>
    <property type="evidence" value="ECO:0007669"/>
    <property type="project" value="UniProtKB-KW"/>
</dbReference>
<evidence type="ECO:0000259" key="6">
    <source>
        <dbReference type="PROSITE" id="PS51935"/>
    </source>
</evidence>
<evidence type="ECO:0000313" key="7">
    <source>
        <dbReference type="EMBL" id="OYD17382.1"/>
    </source>
</evidence>
<sequence length="247" mass="27934">MYVVKVNITDLRSKPDFRSERINQVVLGDEVKLLKEDEGWTFIQLLDDYKGWVLSNHLLEVCQPKKFTYIAREGVVNVYEKPDKNSELSTKVVFNTKLIVHEFHDNFACVELFSGRGWVDNSQLMSMGEQKVLSRVSVGEMLQIAKGFIGVPYLWGGKTPFGFDCSGFVQTLFDFFLTKIPRDTKEQLKTGEEVNSLLPGDLVFFPGHVGIYCGSNEFIHSSLTNGGVAINTLDDKFLAARRVICMT</sequence>